<proteinExistence type="predicted"/>
<protein>
    <submittedName>
        <fullName evidence="1">Uncharacterized protein</fullName>
    </submittedName>
</protein>
<accession>A0A2P6S4V0</accession>
<organism evidence="1 2">
    <name type="scientific">Rosa chinensis</name>
    <name type="common">China rose</name>
    <dbReference type="NCBI Taxonomy" id="74649"/>
    <lineage>
        <taxon>Eukaryota</taxon>
        <taxon>Viridiplantae</taxon>
        <taxon>Streptophyta</taxon>
        <taxon>Embryophyta</taxon>
        <taxon>Tracheophyta</taxon>
        <taxon>Spermatophyta</taxon>
        <taxon>Magnoliopsida</taxon>
        <taxon>eudicotyledons</taxon>
        <taxon>Gunneridae</taxon>
        <taxon>Pentapetalae</taxon>
        <taxon>rosids</taxon>
        <taxon>fabids</taxon>
        <taxon>Rosales</taxon>
        <taxon>Rosaceae</taxon>
        <taxon>Rosoideae</taxon>
        <taxon>Rosoideae incertae sedis</taxon>
        <taxon>Rosa</taxon>
    </lineage>
</organism>
<reference evidence="1 2" key="1">
    <citation type="journal article" date="2018" name="Nat. Genet.">
        <title>The Rosa genome provides new insights in the design of modern roses.</title>
        <authorList>
            <person name="Bendahmane M."/>
        </authorList>
    </citation>
    <scope>NUCLEOTIDE SEQUENCE [LARGE SCALE GENOMIC DNA]</scope>
    <source>
        <strain evidence="2">cv. Old Blush</strain>
    </source>
</reference>
<dbReference type="AlphaFoldDB" id="A0A2P6S4V0"/>
<sequence length="144" mass="16336">MMKLQSAIQRSRRRSNDRRSSHSNVLIAVRLIGDPNHRHSLSLLASAFFIFPTTLPSKSSASSYQTPMLVAEINGSFGRFSKVFAFSLLLVTSGSEGKWGFEILGLSLGLKFWVVFRFWGLEFWVFRFWGFEGLGLYRSGNKGF</sequence>
<comment type="caution">
    <text evidence="1">The sequence shown here is derived from an EMBL/GenBank/DDBJ whole genome shotgun (WGS) entry which is preliminary data.</text>
</comment>
<dbReference type="Proteomes" id="UP000238479">
    <property type="component" value="Chromosome 2"/>
</dbReference>
<gene>
    <name evidence="1" type="ORF">RchiOBHm_Chr2g0169391</name>
</gene>
<keyword evidence="2" id="KW-1185">Reference proteome</keyword>
<dbReference type="Gramene" id="PRQ53698">
    <property type="protein sequence ID" value="PRQ53698"/>
    <property type="gene ID" value="RchiOBHm_Chr2g0169391"/>
</dbReference>
<name>A0A2P6S4V0_ROSCH</name>
<evidence type="ECO:0000313" key="1">
    <source>
        <dbReference type="EMBL" id="PRQ53698.1"/>
    </source>
</evidence>
<evidence type="ECO:0000313" key="2">
    <source>
        <dbReference type="Proteomes" id="UP000238479"/>
    </source>
</evidence>
<dbReference type="EMBL" id="PDCK01000040">
    <property type="protein sequence ID" value="PRQ53698.1"/>
    <property type="molecule type" value="Genomic_DNA"/>
</dbReference>